<dbReference type="UniPathway" id="UPA00537">
    <property type="reaction ID" value="UER00594"/>
</dbReference>
<keyword evidence="4" id="KW-0436">Ligase</keyword>
<dbReference type="SUPFAM" id="SSF82649">
    <property type="entry name" value="SufE/NifU"/>
    <property type="match status" value="1"/>
</dbReference>
<dbReference type="InterPro" id="IPR004143">
    <property type="entry name" value="BPL_LPL_catalytic"/>
</dbReference>
<gene>
    <name evidence="8" type="ORF">AWM75_06345</name>
</gene>
<dbReference type="Proteomes" id="UP000062260">
    <property type="component" value="Chromosome"/>
</dbReference>
<name>A0A109RGP1_9LACT</name>
<dbReference type="OrthoDB" id="9788148at2"/>
<organism evidence="8 9">
    <name type="scientific">Aerococcus urinaehominis</name>
    <dbReference type="NCBI Taxonomy" id="128944"/>
    <lineage>
        <taxon>Bacteria</taxon>
        <taxon>Bacillati</taxon>
        <taxon>Bacillota</taxon>
        <taxon>Bacilli</taxon>
        <taxon>Lactobacillales</taxon>
        <taxon>Aerococcaceae</taxon>
        <taxon>Aerococcus</taxon>
    </lineage>
</organism>
<comment type="pathway">
    <text evidence="1">Protein modification; protein lipoylation via exogenous pathway; protein N(6)-(lipoyl)lysine from lipoate: step 2/2.</text>
</comment>
<dbReference type="InterPro" id="IPR045864">
    <property type="entry name" value="aa-tRNA-synth_II/BPL/LPL"/>
</dbReference>
<reference evidence="9" key="2">
    <citation type="submission" date="2016-01" db="EMBL/GenBank/DDBJ databases">
        <title>Six Aerococcus type strain genome sequencing and assembly using PacBio and Illumina Hiseq.</title>
        <authorList>
            <person name="Carkaci D."/>
            <person name="Dargis R."/>
            <person name="Nielsen X.C."/>
            <person name="Skovgaard O."/>
            <person name="Fuursted K."/>
            <person name="Christensen J.J."/>
        </authorList>
    </citation>
    <scope>NUCLEOTIDE SEQUENCE [LARGE SCALE GENOMIC DNA]</scope>
    <source>
        <strain evidence="9">CCUG42038B</strain>
    </source>
</reference>
<keyword evidence="5" id="KW-0547">Nucleotide-binding</keyword>
<dbReference type="GO" id="GO:0009249">
    <property type="term" value="P:protein lipoylation"/>
    <property type="evidence" value="ECO:0007669"/>
    <property type="project" value="InterPro"/>
</dbReference>
<evidence type="ECO:0000256" key="5">
    <source>
        <dbReference type="ARBA" id="ARBA00022741"/>
    </source>
</evidence>
<evidence type="ECO:0000256" key="7">
    <source>
        <dbReference type="ARBA" id="ARBA00048037"/>
    </source>
</evidence>
<dbReference type="Gene3D" id="3.30.390.50">
    <property type="entry name" value="CO dehydrogenase flavoprotein, C-terminal domain"/>
    <property type="match status" value="1"/>
</dbReference>
<dbReference type="Gene3D" id="3.30.930.10">
    <property type="entry name" value="Bira Bifunctional Protein, Domain 2"/>
    <property type="match status" value="1"/>
</dbReference>
<proteinExistence type="predicted"/>
<evidence type="ECO:0000313" key="9">
    <source>
        <dbReference type="Proteomes" id="UP000062260"/>
    </source>
</evidence>
<dbReference type="AlphaFoldDB" id="A0A109RGP1"/>
<dbReference type="PANTHER" id="PTHR12561:SF3">
    <property type="entry name" value="LIPOYLTRANSFERASE 1, MITOCHONDRIAL"/>
    <property type="match status" value="1"/>
</dbReference>
<dbReference type="KEGG" id="auh:AWM75_06345"/>
<dbReference type="RefSeq" id="WP_067979742.1">
    <property type="nucleotide sequence ID" value="NZ_CP014163.1"/>
</dbReference>
<evidence type="ECO:0000256" key="2">
    <source>
        <dbReference type="ARBA" id="ARBA00005124"/>
    </source>
</evidence>
<dbReference type="EMBL" id="CP014163">
    <property type="protein sequence ID" value="AMB99625.1"/>
    <property type="molecule type" value="Genomic_DNA"/>
</dbReference>
<evidence type="ECO:0000256" key="6">
    <source>
        <dbReference type="ARBA" id="ARBA00022840"/>
    </source>
</evidence>
<dbReference type="PROSITE" id="PS51733">
    <property type="entry name" value="BPL_LPL_CATALYTIC"/>
    <property type="match status" value="1"/>
</dbReference>
<dbReference type="InterPro" id="IPR019491">
    <property type="entry name" value="Lipoate_protein_ligase_C"/>
</dbReference>
<dbReference type="PANTHER" id="PTHR12561">
    <property type="entry name" value="LIPOATE-PROTEIN LIGASE"/>
    <property type="match status" value="1"/>
</dbReference>
<dbReference type="SUPFAM" id="SSF55681">
    <property type="entry name" value="Class II aaRS and biotin synthetases"/>
    <property type="match status" value="1"/>
</dbReference>
<dbReference type="STRING" id="128944.AWM75_06345"/>
<evidence type="ECO:0000256" key="1">
    <source>
        <dbReference type="ARBA" id="ARBA00005085"/>
    </source>
</evidence>
<dbReference type="GO" id="GO:0005737">
    <property type="term" value="C:cytoplasm"/>
    <property type="evidence" value="ECO:0007669"/>
    <property type="project" value="TreeGrafter"/>
</dbReference>
<sequence>MRYVTYENDQKLITDPSWNIAFEEYMMSQADLGEDIFLSYINEPVVVLGRYQYWPFQVNADYLEENHVKLVRRFAAGGASYQDLGCLNFAYMAPGDHQQAWTTTDLLAPIMTALQHLGVDGVALRNRSNLLVDGQQFATTSSYHIQGRLVVHGTIMFDADLIRLRHALQPTMTQLTSPGLKSRPASVTNIQPYLGDDFQMIGIKQFRDALLKQIFSQRGKSQVESYKLQAADRQAIKNLQRSFTGQASWNQPEIKGLELHRFSNTLAGHIHFNFSIRHGKITKLRLYGDFIGSQSPDTLVADLQGAEYKPDALKVIFDRHPLAEIFGPVTSAELVRIMY</sequence>
<dbReference type="GO" id="GO:0016979">
    <property type="term" value="F:lipoate-protein ligase activity"/>
    <property type="evidence" value="ECO:0007669"/>
    <property type="project" value="UniProtKB-EC"/>
</dbReference>
<dbReference type="Pfam" id="PF21948">
    <property type="entry name" value="LplA-B_cat"/>
    <property type="match status" value="1"/>
</dbReference>
<dbReference type="GO" id="GO:0005524">
    <property type="term" value="F:ATP binding"/>
    <property type="evidence" value="ECO:0007669"/>
    <property type="project" value="UniProtKB-KW"/>
</dbReference>
<dbReference type="InterPro" id="IPR004562">
    <property type="entry name" value="LipoylTrfase_LipoateP_Ligase"/>
</dbReference>
<dbReference type="Pfam" id="PF10437">
    <property type="entry name" value="Lip_prot_lig_C"/>
    <property type="match status" value="1"/>
</dbReference>
<evidence type="ECO:0000313" key="8">
    <source>
        <dbReference type="EMBL" id="AMB99625.1"/>
    </source>
</evidence>
<protein>
    <recommendedName>
        <fullName evidence="3">lipoate--protein ligase</fullName>
        <ecNumber evidence="3">6.3.1.20</ecNumber>
    </recommendedName>
</protein>
<comment type="pathway">
    <text evidence="2">Protein modification; protein lipoylation via exogenous pathway; protein N(6)-(lipoyl)lysine from lipoate: step 1/2.</text>
</comment>
<dbReference type="GO" id="GO:0017118">
    <property type="term" value="F:lipoyltransferase activity"/>
    <property type="evidence" value="ECO:0007669"/>
    <property type="project" value="TreeGrafter"/>
</dbReference>
<accession>A0A109RGP1</accession>
<dbReference type="EC" id="6.3.1.20" evidence="3"/>
<comment type="catalytic activity">
    <reaction evidence="7">
        <text>L-lysyl-[lipoyl-carrier protein] + (R)-lipoate + ATP = N(6)-[(R)-lipoyl]-L-lysyl-[lipoyl-carrier protein] + AMP + diphosphate + H(+)</text>
        <dbReference type="Rhea" id="RHEA:49288"/>
        <dbReference type="Rhea" id="RHEA-COMP:10500"/>
        <dbReference type="Rhea" id="RHEA-COMP:10502"/>
        <dbReference type="ChEBI" id="CHEBI:15378"/>
        <dbReference type="ChEBI" id="CHEBI:29969"/>
        <dbReference type="ChEBI" id="CHEBI:30616"/>
        <dbReference type="ChEBI" id="CHEBI:33019"/>
        <dbReference type="ChEBI" id="CHEBI:83088"/>
        <dbReference type="ChEBI" id="CHEBI:83099"/>
        <dbReference type="ChEBI" id="CHEBI:456215"/>
        <dbReference type="EC" id="6.3.1.20"/>
    </reaction>
</comment>
<reference evidence="8 9" key="1">
    <citation type="journal article" date="2016" name="Genome Announc.">
        <title>Complete Genome Sequences of Aerococcus christensenii CCUG 28831T, Aerococcus sanguinicola CCUG 43001T, Aerococcus urinae CCUG 36881T, Aerococcus urinaeequi CCUG 28094T, Aerococcus urinaehominis CCUG 42038 BT, and Aerococcus viridans CCUG 4311T.</title>
        <authorList>
            <person name="Carkaci D."/>
            <person name="Dargis R."/>
            <person name="Nielsen X.C."/>
            <person name="Skovgaard O."/>
            <person name="Fuursted K."/>
            <person name="Christensen J.J."/>
        </authorList>
    </citation>
    <scope>NUCLEOTIDE SEQUENCE [LARGE SCALE GENOMIC DNA]</scope>
    <source>
        <strain evidence="8 9">CCUG42038B</strain>
    </source>
</reference>
<evidence type="ECO:0000256" key="4">
    <source>
        <dbReference type="ARBA" id="ARBA00022598"/>
    </source>
</evidence>
<keyword evidence="6" id="KW-0067">ATP-binding</keyword>
<keyword evidence="9" id="KW-1185">Reference proteome</keyword>
<evidence type="ECO:0000256" key="3">
    <source>
        <dbReference type="ARBA" id="ARBA00012367"/>
    </source>
</evidence>